<dbReference type="GO" id="GO:0005886">
    <property type="term" value="C:plasma membrane"/>
    <property type="evidence" value="ECO:0007669"/>
    <property type="project" value="UniProtKB-SubCell"/>
</dbReference>
<gene>
    <name evidence="11" type="ORF">GQS65_02770</name>
</gene>
<comment type="caution">
    <text evidence="11">The sequence shown here is derived from an EMBL/GenBank/DDBJ whole genome shotgun (WGS) entry which is preliminary data.</text>
</comment>
<dbReference type="OrthoDB" id="18209at2157"/>
<keyword evidence="5" id="KW-0547">Nucleotide-binding</keyword>
<evidence type="ECO:0000256" key="5">
    <source>
        <dbReference type="ARBA" id="ARBA00022741"/>
    </source>
</evidence>
<keyword evidence="8" id="KW-0472">Membrane</keyword>
<dbReference type="GO" id="GO:0016887">
    <property type="term" value="F:ATP hydrolysis activity"/>
    <property type="evidence" value="ECO:0007669"/>
    <property type="project" value="InterPro"/>
</dbReference>
<keyword evidence="6 11" id="KW-0067">ATP-binding</keyword>
<comment type="subcellular location">
    <subcellularLocation>
        <location evidence="1">Cell membrane</location>
        <topology evidence="1">Peripheral membrane protein</topology>
    </subcellularLocation>
</comment>
<dbReference type="EMBL" id="WSZK01000007">
    <property type="protein sequence ID" value="MWG33421.1"/>
    <property type="molecule type" value="Genomic_DNA"/>
</dbReference>
<feature type="domain" description="ABC transporter" evidence="10">
    <location>
        <begin position="6"/>
        <end position="257"/>
    </location>
</feature>
<keyword evidence="4" id="KW-0997">Cell inner membrane</keyword>
<dbReference type="Proteomes" id="UP000451471">
    <property type="component" value="Unassembled WGS sequence"/>
</dbReference>
<proteinExistence type="predicted"/>
<keyword evidence="3" id="KW-1003">Cell membrane</keyword>
<dbReference type="FunFam" id="3.40.50.300:FF:000016">
    <property type="entry name" value="Oligopeptide ABC transporter ATP-binding component"/>
    <property type="match status" value="1"/>
</dbReference>
<feature type="region of interest" description="Disordered" evidence="9">
    <location>
        <begin position="328"/>
        <end position="356"/>
    </location>
</feature>
<evidence type="ECO:0000256" key="9">
    <source>
        <dbReference type="SAM" id="MobiDB-lite"/>
    </source>
</evidence>
<dbReference type="GO" id="GO:0015833">
    <property type="term" value="P:peptide transport"/>
    <property type="evidence" value="ECO:0007669"/>
    <property type="project" value="InterPro"/>
</dbReference>
<dbReference type="PROSITE" id="PS50893">
    <property type="entry name" value="ABC_TRANSPORTER_2"/>
    <property type="match status" value="1"/>
</dbReference>
<dbReference type="CDD" id="cd03257">
    <property type="entry name" value="ABC_NikE_OppD_transporters"/>
    <property type="match status" value="1"/>
</dbReference>
<dbReference type="GO" id="GO:0005524">
    <property type="term" value="F:ATP binding"/>
    <property type="evidence" value="ECO:0007669"/>
    <property type="project" value="UniProtKB-KW"/>
</dbReference>
<dbReference type="SMART" id="SM00382">
    <property type="entry name" value="AAA"/>
    <property type="match status" value="1"/>
</dbReference>
<evidence type="ECO:0000313" key="12">
    <source>
        <dbReference type="Proteomes" id="UP000451471"/>
    </source>
</evidence>
<dbReference type="NCBIfam" id="TIGR01727">
    <property type="entry name" value="oligo_HPY"/>
    <property type="match status" value="1"/>
</dbReference>
<sequence length="356" mass="38989">MTDPLLAIDDLHVHFHTEEGTVEALDGVDLEVYGDEVVGVIGESGCGKTVTMLSVMGLLQSPPAEVVGGSIRYDGRDLLTCSESELNEIRGEEISMIYQDPMTSLNPVLTVGRQVSEVLLAHRDISKRDARERSVEMLDACGLADPERLMDEYPHSLSGGMRQRVMIAMALVTEPNLLIADEPTTALDVTIQAQVMEVLRELRSDHEVSIVFITHDLPLVSEIADRIAVMYAGTVAETCSVERLFDRPLHPYTRKLTESIPKLDQPATRLPSIDGTVPSLVDPPDGCRFASRCPQFIGEECRSVTPALTDVSGTGRHEVACHLYTDVSEASPPWPVDDEDRTAQQPTAETDDGGRR</sequence>
<evidence type="ECO:0000256" key="4">
    <source>
        <dbReference type="ARBA" id="ARBA00022519"/>
    </source>
</evidence>
<protein>
    <submittedName>
        <fullName evidence="11">ATP-binding cassette domain-containing protein</fullName>
    </submittedName>
</protein>
<dbReference type="Pfam" id="PF00005">
    <property type="entry name" value="ABC_tran"/>
    <property type="match status" value="1"/>
</dbReference>
<keyword evidence="2" id="KW-0813">Transport</keyword>
<dbReference type="InterPro" id="IPR017871">
    <property type="entry name" value="ABC_transporter-like_CS"/>
</dbReference>
<keyword evidence="12" id="KW-1185">Reference proteome</keyword>
<evidence type="ECO:0000259" key="10">
    <source>
        <dbReference type="PROSITE" id="PS50893"/>
    </source>
</evidence>
<dbReference type="AlphaFoldDB" id="A0A6B0GHZ6"/>
<dbReference type="InterPro" id="IPR003439">
    <property type="entry name" value="ABC_transporter-like_ATP-bd"/>
</dbReference>
<evidence type="ECO:0000256" key="2">
    <source>
        <dbReference type="ARBA" id="ARBA00022448"/>
    </source>
</evidence>
<name>A0A6B0GHZ6_9EURY</name>
<evidence type="ECO:0000256" key="7">
    <source>
        <dbReference type="ARBA" id="ARBA00022967"/>
    </source>
</evidence>
<dbReference type="SUPFAM" id="SSF52540">
    <property type="entry name" value="P-loop containing nucleoside triphosphate hydrolases"/>
    <property type="match status" value="1"/>
</dbReference>
<dbReference type="InterPro" id="IPR013563">
    <property type="entry name" value="Oligopep_ABC_C"/>
</dbReference>
<dbReference type="PANTHER" id="PTHR43297">
    <property type="entry name" value="OLIGOPEPTIDE TRANSPORT ATP-BINDING PROTEIN APPD"/>
    <property type="match status" value="1"/>
</dbReference>
<accession>A0A6B0GHZ6</accession>
<dbReference type="Gene3D" id="3.40.50.300">
    <property type="entry name" value="P-loop containing nucleotide triphosphate hydrolases"/>
    <property type="match status" value="1"/>
</dbReference>
<evidence type="ECO:0000256" key="1">
    <source>
        <dbReference type="ARBA" id="ARBA00004202"/>
    </source>
</evidence>
<keyword evidence="7" id="KW-1278">Translocase</keyword>
<dbReference type="RefSeq" id="WP_158203153.1">
    <property type="nucleotide sequence ID" value="NZ_WSZK01000007.1"/>
</dbReference>
<dbReference type="PANTHER" id="PTHR43297:SF14">
    <property type="entry name" value="ATPASE AAA-TYPE CORE DOMAIN-CONTAINING PROTEIN"/>
    <property type="match status" value="1"/>
</dbReference>
<dbReference type="Pfam" id="PF08352">
    <property type="entry name" value="oligo_HPY"/>
    <property type="match status" value="1"/>
</dbReference>
<dbReference type="InterPro" id="IPR003593">
    <property type="entry name" value="AAA+_ATPase"/>
</dbReference>
<evidence type="ECO:0000313" key="11">
    <source>
        <dbReference type="EMBL" id="MWG33421.1"/>
    </source>
</evidence>
<dbReference type="PROSITE" id="PS00211">
    <property type="entry name" value="ABC_TRANSPORTER_1"/>
    <property type="match status" value="1"/>
</dbReference>
<evidence type="ECO:0000256" key="3">
    <source>
        <dbReference type="ARBA" id="ARBA00022475"/>
    </source>
</evidence>
<evidence type="ECO:0000256" key="8">
    <source>
        <dbReference type="ARBA" id="ARBA00023136"/>
    </source>
</evidence>
<reference evidence="11 12" key="1">
    <citation type="submission" date="2019-12" db="EMBL/GenBank/DDBJ databases">
        <title>Halocatena pleomorpha gen. nov. sp. nov., an extremely halophilic archaeon of family Halobacteriaceae isolated from saltpan soil.</title>
        <authorList>
            <person name="Pal Y."/>
            <person name="Verma A."/>
            <person name="Krishnamurthi S."/>
            <person name="Kumar P."/>
        </authorList>
    </citation>
    <scope>NUCLEOTIDE SEQUENCE [LARGE SCALE GENOMIC DNA]</scope>
    <source>
        <strain evidence="11 12">JCM 16495</strain>
    </source>
</reference>
<evidence type="ECO:0000256" key="6">
    <source>
        <dbReference type="ARBA" id="ARBA00022840"/>
    </source>
</evidence>
<dbReference type="InterPro" id="IPR050388">
    <property type="entry name" value="ABC_Ni/Peptide_Import"/>
</dbReference>
<dbReference type="InterPro" id="IPR027417">
    <property type="entry name" value="P-loop_NTPase"/>
</dbReference>
<organism evidence="11 12">
    <name type="scientific">Halomarina oriensis</name>
    <dbReference type="NCBI Taxonomy" id="671145"/>
    <lineage>
        <taxon>Archaea</taxon>
        <taxon>Methanobacteriati</taxon>
        <taxon>Methanobacteriota</taxon>
        <taxon>Stenosarchaea group</taxon>
        <taxon>Halobacteria</taxon>
        <taxon>Halobacteriales</taxon>
        <taxon>Natronomonadaceae</taxon>
        <taxon>Halomarina</taxon>
    </lineage>
</organism>